<name>A0A975C0S4_9CAUL</name>
<dbReference type="EMBL" id="CP062222">
    <property type="protein sequence ID" value="QTC91666.1"/>
    <property type="molecule type" value="Genomic_DNA"/>
</dbReference>
<dbReference type="KEGG" id="bgoe:IFJ75_01635"/>
<gene>
    <name evidence="1" type="ORF">IFJ75_01635</name>
</gene>
<dbReference type="RefSeq" id="WP_207870844.1">
    <property type="nucleotide sequence ID" value="NZ_CP062222.1"/>
</dbReference>
<dbReference type="AlphaFoldDB" id="A0A975C0S4"/>
<protein>
    <submittedName>
        <fullName evidence="1">Uncharacterized protein</fullName>
    </submittedName>
</protein>
<keyword evidence="2" id="KW-1185">Reference proteome</keyword>
<organism evidence="1 2">
    <name type="scientific">Brevundimonas goettingensis</name>
    <dbReference type="NCBI Taxonomy" id="2774190"/>
    <lineage>
        <taxon>Bacteria</taxon>
        <taxon>Pseudomonadati</taxon>
        <taxon>Pseudomonadota</taxon>
        <taxon>Alphaproteobacteria</taxon>
        <taxon>Caulobacterales</taxon>
        <taxon>Caulobacteraceae</taxon>
        <taxon>Brevundimonas</taxon>
    </lineage>
</organism>
<sequence length="122" mass="12641">MDRSEVVASVAGELHATENAIDTAITQATTLVQSMIGARAALSLSAVTASGSQAKAMETIAALSTAREAIVACHAEMQKDHRKLGWGIYAVGPLNKPDDWETPIGGGEKPTGVGITTRLRAV</sequence>
<proteinExistence type="predicted"/>
<reference evidence="1" key="1">
    <citation type="submission" date="2020-09" db="EMBL/GenBank/DDBJ databases">
        <title>Brevundimonas sp. LVF2 isolated from a puddle in Goettingen, Germany.</title>
        <authorList>
            <person name="Friedrich I."/>
            <person name="Klassen A."/>
            <person name="Hannes N."/>
            <person name="Schneider D."/>
            <person name="Hertel R."/>
            <person name="Daniel R."/>
        </authorList>
    </citation>
    <scope>NUCLEOTIDE SEQUENCE</scope>
    <source>
        <strain evidence="1">LVF2</strain>
    </source>
</reference>
<accession>A0A975C0S4</accession>
<evidence type="ECO:0000313" key="1">
    <source>
        <dbReference type="EMBL" id="QTC91666.1"/>
    </source>
</evidence>
<evidence type="ECO:0000313" key="2">
    <source>
        <dbReference type="Proteomes" id="UP000663918"/>
    </source>
</evidence>
<dbReference type="Proteomes" id="UP000663918">
    <property type="component" value="Chromosome"/>
</dbReference>